<protein>
    <recommendedName>
        <fullName evidence="3">Enoyl-CoA hydratase</fullName>
    </recommendedName>
</protein>
<dbReference type="EMBL" id="LWCR01000006">
    <property type="protein sequence ID" value="OAN31161.1"/>
    <property type="molecule type" value="Genomic_DNA"/>
</dbReference>
<dbReference type="OrthoDB" id="95478at2"/>
<dbReference type="AlphaFoldDB" id="A0A178LJJ0"/>
<evidence type="ECO:0000313" key="2">
    <source>
        <dbReference type="Proteomes" id="UP000078356"/>
    </source>
</evidence>
<accession>A0A178LJJ0</accession>
<gene>
    <name evidence="1" type="ORF">A4V15_14240</name>
</gene>
<comment type="caution">
    <text evidence="1">The sequence shown here is derived from an EMBL/GenBank/DDBJ whole genome shotgun (WGS) entry which is preliminary data.</text>
</comment>
<evidence type="ECO:0000313" key="1">
    <source>
        <dbReference type="EMBL" id="OAN31161.1"/>
    </source>
</evidence>
<evidence type="ECO:0008006" key="3">
    <source>
        <dbReference type="Google" id="ProtNLM"/>
    </source>
</evidence>
<dbReference type="Proteomes" id="UP000078356">
    <property type="component" value="Unassembled WGS sequence"/>
</dbReference>
<dbReference type="Gene3D" id="3.90.1720.10">
    <property type="entry name" value="endopeptidase domain like (from Nostoc punctiforme)"/>
    <property type="match status" value="1"/>
</dbReference>
<proteinExistence type="predicted"/>
<reference evidence="1 2" key="1">
    <citation type="submission" date="2016-04" db="EMBL/GenBank/DDBJ databases">
        <title>Draft Genome Sequences of Staphylococcus capitis Strain H36, S. capitis Strain H65, S. cohnii Strain H62, S. hominis Strain H69, Mycobacterium iranicum Strain H39, Plantibacter sp. Strain H53, Pseudomonas oryzihabitans Strain H72, and Microbacterium sp. Strain H83, isolated from residential settings.</title>
        <authorList>
            <person name="Lymperopoulou D."/>
            <person name="Adams R.I."/>
            <person name="Lindow S."/>
            <person name="Coil D.A."/>
            <person name="Jospin G."/>
            <person name="Eisen J.A."/>
        </authorList>
    </citation>
    <scope>NUCLEOTIDE SEQUENCE [LARGE SCALE GENOMIC DNA]</scope>
    <source>
        <strain evidence="1 2">H72</strain>
    </source>
</reference>
<dbReference type="RefSeq" id="WP_064307296.1">
    <property type="nucleotide sequence ID" value="NZ_LWCR01000006.1"/>
</dbReference>
<dbReference type="SUPFAM" id="SSF54001">
    <property type="entry name" value="Cysteine proteinases"/>
    <property type="match status" value="1"/>
</dbReference>
<name>A0A178LJJ0_9PSED</name>
<sequence>MTSVRLALYKAPGDFYDKAIRLWTRSAYSHCELVLPDGRFVSSSPRDGGVRAKQIEQDGAVWDFLPVPWVNSAAVESFLKQEAGAGYDWAGIVGSQLLPLGIQSARRWFCSEYCGAVLGLDTPARYSPGGLAELVGWVNRVPVPKAALI</sequence>
<dbReference type="InterPro" id="IPR038765">
    <property type="entry name" value="Papain-like_cys_pep_sf"/>
</dbReference>
<organism evidence="1 2">
    <name type="scientific">Pseudomonas oryzihabitans</name>
    <dbReference type="NCBI Taxonomy" id="47885"/>
    <lineage>
        <taxon>Bacteria</taxon>
        <taxon>Pseudomonadati</taxon>
        <taxon>Pseudomonadota</taxon>
        <taxon>Gammaproteobacteria</taxon>
        <taxon>Pseudomonadales</taxon>
        <taxon>Pseudomonadaceae</taxon>
        <taxon>Pseudomonas</taxon>
    </lineage>
</organism>